<dbReference type="EMBL" id="AEVB01000051">
    <property type="protein sequence ID" value="EFW88016.1"/>
    <property type="molecule type" value="Genomic_DNA"/>
</dbReference>
<comment type="caution">
    <text evidence="1">The sequence shown here is derived from an EMBL/GenBank/DDBJ whole genome shotgun (WGS) entry which is preliminary data.</text>
</comment>
<organism evidence="1 2">
    <name type="scientific">Streptococcus equinus ATCC 9812</name>
    <dbReference type="NCBI Taxonomy" id="525379"/>
    <lineage>
        <taxon>Bacteria</taxon>
        <taxon>Bacillati</taxon>
        <taxon>Bacillota</taxon>
        <taxon>Bacilli</taxon>
        <taxon>Lactobacillales</taxon>
        <taxon>Streptococcaceae</taxon>
        <taxon>Streptococcus</taxon>
    </lineage>
</organism>
<protein>
    <submittedName>
        <fullName evidence="1">Uncharacterized protein</fullName>
    </submittedName>
</protein>
<dbReference type="HOGENOM" id="CLU_3297147_0_0_9"/>
<gene>
    <name evidence="1" type="ORF">HMPREF0819_1786</name>
</gene>
<sequence>METRAAQLEIRDQKNKGCEFRANNYELVVFFLKINNQESH</sequence>
<reference evidence="1 2" key="1">
    <citation type="submission" date="2010-12" db="EMBL/GenBank/DDBJ databases">
        <authorList>
            <person name="Muzny D."/>
            <person name="Qin X."/>
            <person name="Deng J."/>
            <person name="Jiang H."/>
            <person name="Liu Y."/>
            <person name="Qu J."/>
            <person name="Song X.-Z."/>
            <person name="Zhang L."/>
            <person name="Thornton R."/>
            <person name="Coyle M."/>
            <person name="Francisco L."/>
            <person name="Jackson L."/>
            <person name="Javaid M."/>
            <person name="Korchina V."/>
            <person name="Kovar C."/>
            <person name="Mata R."/>
            <person name="Mathew T."/>
            <person name="Ngo R."/>
            <person name="Nguyen L."/>
            <person name="Nguyen N."/>
            <person name="Okwuonu G."/>
            <person name="Ongeri F."/>
            <person name="Pham C."/>
            <person name="Simmons D."/>
            <person name="Wilczek-Boney K."/>
            <person name="Hale W."/>
            <person name="Jakkamsetti A."/>
            <person name="Pham P."/>
            <person name="Ruth R."/>
            <person name="San Lucas F."/>
            <person name="Warren J."/>
            <person name="Zhang J."/>
            <person name="Zhao Z."/>
            <person name="Zhou C."/>
            <person name="Zhu D."/>
            <person name="Lee S."/>
            <person name="Bess C."/>
            <person name="Blankenburg K."/>
            <person name="Forbes L."/>
            <person name="Fu Q."/>
            <person name="Gubbala S."/>
            <person name="Hirani K."/>
            <person name="Jayaseelan J.C."/>
            <person name="Lara F."/>
            <person name="Munidasa M."/>
            <person name="Palculict T."/>
            <person name="Patil S."/>
            <person name="Pu L.-L."/>
            <person name="Saada N."/>
            <person name="Tang L."/>
            <person name="Weissenberger G."/>
            <person name="Zhu Y."/>
            <person name="Hemphill L."/>
            <person name="Shang Y."/>
            <person name="Youmans B."/>
            <person name="Ayvaz T."/>
            <person name="Ross M."/>
            <person name="Santibanez J."/>
            <person name="Aqrawi P."/>
            <person name="Gross S."/>
            <person name="Joshi V."/>
            <person name="Fowler G."/>
            <person name="Nazareth L."/>
            <person name="Reid J."/>
            <person name="Worley K."/>
            <person name="Petrosino J."/>
            <person name="Highlander S."/>
            <person name="Gibbs R."/>
        </authorList>
    </citation>
    <scope>NUCLEOTIDE SEQUENCE [LARGE SCALE GENOMIC DNA]</scope>
    <source>
        <strain evidence="1 2">ATCC 9812</strain>
    </source>
</reference>
<proteinExistence type="predicted"/>
<evidence type="ECO:0000313" key="2">
    <source>
        <dbReference type="Proteomes" id="UP000005699"/>
    </source>
</evidence>
<accession>E8JS13</accession>
<evidence type="ECO:0000313" key="1">
    <source>
        <dbReference type="EMBL" id="EFW88016.1"/>
    </source>
</evidence>
<dbReference type="Proteomes" id="UP000005699">
    <property type="component" value="Unassembled WGS sequence"/>
</dbReference>
<dbReference type="AlphaFoldDB" id="E8JS13"/>
<name>E8JS13_STREI</name>